<feature type="domain" description="Mon2 C-terminal" evidence="1">
    <location>
        <begin position="14"/>
        <end position="120"/>
    </location>
</feature>
<gene>
    <name evidence="2" type="ORF">OSB1V03_LOCUS20334</name>
</gene>
<reference evidence="2" key="1">
    <citation type="submission" date="2020-11" db="EMBL/GenBank/DDBJ databases">
        <authorList>
            <person name="Tran Van P."/>
        </authorList>
    </citation>
    <scope>NUCLEOTIDE SEQUENCE</scope>
</reference>
<dbReference type="OrthoDB" id="294853at2759"/>
<sequence length="132" mass="14649">MSSGNDLTPDHSIGIVNKLAVTSILQRFNEVVIKYVEDERLCPCPLPRHRMAEISFVLKALATLIVSLKKAPVGSVEPHVWDLLIRLYPPIVDCTTSNSIQVNRSLREVLHQYSDLLSAPQTTSQKALNNGC</sequence>
<evidence type="ECO:0000313" key="2">
    <source>
        <dbReference type="EMBL" id="CAD7645062.1"/>
    </source>
</evidence>
<evidence type="ECO:0000313" key="3">
    <source>
        <dbReference type="Proteomes" id="UP000759131"/>
    </source>
</evidence>
<dbReference type="Pfam" id="PF16206">
    <property type="entry name" value="Mon2_C"/>
    <property type="match status" value="1"/>
</dbReference>
<accession>A0A7R9LRD0</accession>
<name>A0A7R9LRD0_9ACAR</name>
<protein>
    <recommendedName>
        <fullName evidence="1">Mon2 C-terminal domain-containing protein</fullName>
    </recommendedName>
</protein>
<keyword evidence="3" id="KW-1185">Reference proteome</keyword>
<dbReference type="EMBL" id="OC887693">
    <property type="protein sequence ID" value="CAD7645062.1"/>
    <property type="molecule type" value="Genomic_DNA"/>
</dbReference>
<dbReference type="InterPro" id="IPR032817">
    <property type="entry name" value="Mon2_C"/>
</dbReference>
<evidence type="ECO:0000259" key="1">
    <source>
        <dbReference type="Pfam" id="PF16206"/>
    </source>
</evidence>
<dbReference type="Proteomes" id="UP000759131">
    <property type="component" value="Unassembled WGS sequence"/>
</dbReference>
<dbReference type="AlphaFoldDB" id="A0A7R9LRD0"/>
<dbReference type="EMBL" id="CAJPIZ010033118">
    <property type="protein sequence ID" value="CAG2120387.1"/>
    <property type="molecule type" value="Genomic_DNA"/>
</dbReference>
<proteinExistence type="predicted"/>
<organism evidence="2">
    <name type="scientific">Medioppia subpectinata</name>
    <dbReference type="NCBI Taxonomy" id="1979941"/>
    <lineage>
        <taxon>Eukaryota</taxon>
        <taxon>Metazoa</taxon>
        <taxon>Ecdysozoa</taxon>
        <taxon>Arthropoda</taxon>
        <taxon>Chelicerata</taxon>
        <taxon>Arachnida</taxon>
        <taxon>Acari</taxon>
        <taxon>Acariformes</taxon>
        <taxon>Sarcoptiformes</taxon>
        <taxon>Oribatida</taxon>
        <taxon>Brachypylina</taxon>
        <taxon>Oppioidea</taxon>
        <taxon>Oppiidae</taxon>
        <taxon>Medioppia</taxon>
    </lineage>
</organism>